<evidence type="ECO:0000313" key="4">
    <source>
        <dbReference type="EMBL" id="GHB52081.1"/>
    </source>
</evidence>
<accession>A0A8J3G7N5</accession>
<evidence type="ECO:0000256" key="2">
    <source>
        <dbReference type="SAM" id="Phobius"/>
    </source>
</evidence>
<dbReference type="RefSeq" id="WP_189562311.1">
    <property type="nucleotide sequence ID" value="NZ_BMXF01000001.1"/>
</dbReference>
<proteinExistence type="predicted"/>
<organism evidence="4 5">
    <name type="scientific">Persicitalea jodogahamensis</name>
    <dbReference type="NCBI Taxonomy" id="402147"/>
    <lineage>
        <taxon>Bacteria</taxon>
        <taxon>Pseudomonadati</taxon>
        <taxon>Bacteroidota</taxon>
        <taxon>Cytophagia</taxon>
        <taxon>Cytophagales</taxon>
        <taxon>Spirosomataceae</taxon>
        <taxon>Persicitalea</taxon>
    </lineage>
</organism>
<sequence>MKRRIILSYILILSFALNTASAQKKTTATPELNRRATDQIRALAREKVKALSDLLNAIANEDLTTYDRKYVILNSYMPSNDQLFFNDGVIVEDDIDPAHTAPAAGSDAVIDRYLSNLDLFYQKSTTNTIEFSNIVVGDVKAGEKYPYVKVFFTSEFKGKHKSITTPYKPTQRVAEFIAASVDDEWIVYITRLAFQSPTAMQDNIAALPVSTSTNAEKPTDMAKAEPKKETPASVKNLGKQVSSASAQKQKTTALIKVGVGVAALAFGTATFLMLNSDHADYKKRISNAEGITSYAAPGIYISAGAAAVGVGIGLTSLGNFKKAKR</sequence>
<feature type="chain" id="PRO_5035154935" evidence="3">
    <location>
        <begin position="23"/>
        <end position="325"/>
    </location>
</feature>
<evidence type="ECO:0000256" key="1">
    <source>
        <dbReference type="SAM" id="MobiDB-lite"/>
    </source>
</evidence>
<keyword evidence="3" id="KW-0732">Signal</keyword>
<keyword evidence="5" id="KW-1185">Reference proteome</keyword>
<feature type="compositionally biased region" description="Basic and acidic residues" evidence="1">
    <location>
        <begin position="217"/>
        <end position="230"/>
    </location>
</feature>
<feature type="signal peptide" evidence="3">
    <location>
        <begin position="1"/>
        <end position="22"/>
    </location>
</feature>
<dbReference type="Proteomes" id="UP000598271">
    <property type="component" value="Unassembled WGS sequence"/>
</dbReference>
<dbReference type="AlphaFoldDB" id="A0A8J3G7N5"/>
<protein>
    <submittedName>
        <fullName evidence="4">Uncharacterized protein</fullName>
    </submittedName>
</protein>
<gene>
    <name evidence="4" type="ORF">GCM10007390_00870</name>
</gene>
<feature type="transmembrane region" description="Helical" evidence="2">
    <location>
        <begin position="294"/>
        <end position="317"/>
    </location>
</feature>
<evidence type="ECO:0000256" key="3">
    <source>
        <dbReference type="SAM" id="SignalP"/>
    </source>
</evidence>
<keyword evidence="2" id="KW-1133">Transmembrane helix</keyword>
<feature type="region of interest" description="Disordered" evidence="1">
    <location>
        <begin position="211"/>
        <end position="233"/>
    </location>
</feature>
<keyword evidence="2" id="KW-0472">Membrane</keyword>
<reference evidence="4 5" key="1">
    <citation type="journal article" date="2014" name="Int. J. Syst. Evol. Microbiol.">
        <title>Complete genome sequence of Corynebacterium casei LMG S-19264T (=DSM 44701T), isolated from a smear-ripened cheese.</title>
        <authorList>
            <consortium name="US DOE Joint Genome Institute (JGI-PGF)"/>
            <person name="Walter F."/>
            <person name="Albersmeier A."/>
            <person name="Kalinowski J."/>
            <person name="Ruckert C."/>
        </authorList>
    </citation>
    <scope>NUCLEOTIDE SEQUENCE [LARGE SCALE GENOMIC DNA]</scope>
    <source>
        <strain evidence="4 5">KCTC 12866</strain>
    </source>
</reference>
<comment type="caution">
    <text evidence="4">The sequence shown here is derived from an EMBL/GenBank/DDBJ whole genome shotgun (WGS) entry which is preliminary data.</text>
</comment>
<evidence type="ECO:0000313" key="5">
    <source>
        <dbReference type="Proteomes" id="UP000598271"/>
    </source>
</evidence>
<name>A0A8J3G7N5_9BACT</name>
<feature type="transmembrane region" description="Helical" evidence="2">
    <location>
        <begin position="253"/>
        <end position="274"/>
    </location>
</feature>
<dbReference type="EMBL" id="BMXF01000001">
    <property type="protein sequence ID" value="GHB52081.1"/>
    <property type="molecule type" value="Genomic_DNA"/>
</dbReference>
<keyword evidence="2" id="KW-0812">Transmembrane</keyword>